<dbReference type="Pfam" id="PF01564">
    <property type="entry name" value="Spermine_synth"/>
    <property type="match status" value="1"/>
</dbReference>
<dbReference type="Gene3D" id="3.40.50.150">
    <property type="entry name" value="Vaccinia Virus protein VP39"/>
    <property type="match status" value="1"/>
</dbReference>
<keyword evidence="2" id="KW-1133">Transmembrane helix</keyword>
<gene>
    <name evidence="3" type="ORF">GMBLW1_25630</name>
</gene>
<keyword evidence="2" id="KW-0812">Transmembrane</keyword>
<evidence type="ECO:0000256" key="1">
    <source>
        <dbReference type="ARBA" id="ARBA00023066"/>
    </source>
</evidence>
<feature type="transmembrane region" description="Helical" evidence="2">
    <location>
        <begin position="675"/>
        <end position="695"/>
    </location>
</feature>
<dbReference type="AlphaFoldDB" id="A0A6C2YJ15"/>
<organism evidence="3">
    <name type="scientific">Tuwongella immobilis</name>
    <dbReference type="NCBI Taxonomy" id="692036"/>
    <lineage>
        <taxon>Bacteria</taxon>
        <taxon>Pseudomonadati</taxon>
        <taxon>Planctomycetota</taxon>
        <taxon>Planctomycetia</taxon>
        <taxon>Gemmatales</taxon>
        <taxon>Gemmataceae</taxon>
        <taxon>Tuwongella</taxon>
    </lineage>
</organism>
<feature type="transmembrane region" description="Helical" evidence="2">
    <location>
        <begin position="644"/>
        <end position="663"/>
    </location>
</feature>
<keyword evidence="4" id="KW-1185">Reference proteome</keyword>
<dbReference type="Proteomes" id="UP000464378">
    <property type="component" value="Chromosome"/>
</dbReference>
<dbReference type="PANTHER" id="PTHR11558">
    <property type="entry name" value="SPERMIDINE/SPERMINE SYNTHASE"/>
    <property type="match status" value="1"/>
</dbReference>
<dbReference type="GO" id="GO:0004766">
    <property type="term" value="F:spermidine synthase activity"/>
    <property type="evidence" value="ECO:0007669"/>
    <property type="project" value="TreeGrafter"/>
</dbReference>
<dbReference type="InParanoid" id="A0A6C2YJ15"/>
<feature type="transmembrane region" description="Helical" evidence="2">
    <location>
        <begin position="554"/>
        <end position="573"/>
    </location>
</feature>
<dbReference type="EMBL" id="LR586016">
    <property type="protein sequence ID" value="VIP01397.1"/>
    <property type="molecule type" value="Genomic_DNA"/>
</dbReference>
<feature type="transmembrane region" description="Helical" evidence="2">
    <location>
        <begin position="16"/>
        <end position="34"/>
    </location>
</feature>
<dbReference type="EMBL" id="LR593887">
    <property type="protein sequence ID" value="VTR98284.1"/>
    <property type="molecule type" value="Genomic_DNA"/>
</dbReference>
<dbReference type="GO" id="GO:0005829">
    <property type="term" value="C:cytosol"/>
    <property type="evidence" value="ECO:0007669"/>
    <property type="project" value="TreeGrafter"/>
</dbReference>
<accession>A0A6C2YJ15</accession>
<feature type="transmembrane region" description="Helical" evidence="2">
    <location>
        <begin position="585"/>
        <end position="609"/>
    </location>
</feature>
<feature type="transmembrane region" description="Helical" evidence="2">
    <location>
        <begin position="707"/>
        <end position="733"/>
    </location>
</feature>
<dbReference type="PANTHER" id="PTHR11558:SF11">
    <property type="entry name" value="SPERMIDINE SYNTHASE"/>
    <property type="match status" value="1"/>
</dbReference>
<dbReference type="RefSeq" id="WP_162656606.1">
    <property type="nucleotide sequence ID" value="NZ_LR593887.1"/>
</dbReference>
<name>A0A6C2YJ15_9BACT</name>
<feature type="transmembrane region" description="Helical" evidence="2">
    <location>
        <begin position="40"/>
        <end position="63"/>
    </location>
</feature>
<evidence type="ECO:0008006" key="5">
    <source>
        <dbReference type="Google" id="ProtNLM"/>
    </source>
</evidence>
<feature type="transmembrane region" description="Helical" evidence="2">
    <location>
        <begin position="130"/>
        <end position="151"/>
    </location>
</feature>
<dbReference type="InterPro" id="IPR001045">
    <property type="entry name" value="Spermi_synthase"/>
</dbReference>
<evidence type="ECO:0000313" key="3">
    <source>
        <dbReference type="EMBL" id="VIP01397.1"/>
    </source>
</evidence>
<dbReference type="InterPro" id="IPR029063">
    <property type="entry name" value="SAM-dependent_MTases_sf"/>
</dbReference>
<reference evidence="3" key="1">
    <citation type="submission" date="2019-04" db="EMBL/GenBank/DDBJ databases">
        <authorList>
            <consortium name="Science for Life Laboratories"/>
        </authorList>
    </citation>
    <scope>NUCLEOTIDE SEQUENCE</scope>
    <source>
        <strain evidence="3">MBLW1</strain>
    </source>
</reference>
<dbReference type="SUPFAM" id="SSF53335">
    <property type="entry name" value="S-adenosyl-L-methionine-dependent methyltransferases"/>
    <property type="match status" value="1"/>
</dbReference>
<keyword evidence="2" id="KW-0472">Membrane</keyword>
<sequence length="765" mass="84387">MSETSVSTAQLGRGHLFGISMLILFLELACIRWFPSHVLFLTFFTNMILLACFLGMSLGCLMARGNPQWIRLSPWLLILAMGLGMFADVTDSVINEYVDVGRNSESPQMVFFGTETAGKAEFNNKIPIEVIGLVFFLLITGSMIGPGMILGRCLMAVPGRVEAYTIDIAGSLTGILLFSTLSWFSVPAWVWFLLIALALVKFMDLLEPAMRPEWPLRLFMVIILPVLALSPLRPILFDKLVQIEMWSPYYRILYTPNVYDLPIRDISTNLIGHQRIHPRNETPVAYPLPHLLNRDAGLPKFKSILIIGAGSGNDVSRALQFAAPDAHIDAVDIEPVIQSIGVRENPDQPYADPRVHVQINDGRNFLKSTTRKYDFVLFALVDSLVLHSGYSNIRLESYLFTQESIADVKRCLADDGLFVMSNYFRQGFIIHRLDQTLASVFGEQRFVMTMPPVKELDATGVADGFGMFFSGPRTEPIRAKLNQHGGNFWVPTKKGIIRDALALPNGYRDAPPPEEAGVNWIGFHPTPIINPTPPILATDDWPFLYLREPMVPDLSIRTMIMIGSVSLVLLYLTGLRTHGQGGTTLIARMFFLGAAFMLLETKAVVHMSLLYGSTWIVNSVVFAGILVMILLSNLWVIARRPQVLTVYYVLLIASLVLNALVPLDAFLGMSSMLQLILPTGMVALPVFFAGVIFATSFSRSTDADRSFGFNIAGAILGGLVEYFSMLIGFRYLVLLAAGLYLLSSLQSGTNAASSESAAPASPPGA</sequence>
<feature type="transmembrane region" description="Helical" evidence="2">
    <location>
        <begin position="615"/>
        <end position="637"/>
    </location>
</feature>
<feature type="transmembrane region" description="Helical" evidence="2">
    <location>
        <begin position="218"/>
        <end position="237"/>
    </location>
</feature>
<evidence type="ECO:0000256" key="2">
    <source>
        <dbReference type="SAM" id="Phobius"/>
    </source>
</evidence>
<dbReference type="KEGG" id="tim:GMBLW1_25630"/>
<dbReference type="GO" id="GO:0008295">
    <property type="term" value="P:spermidine biosynthetic process"/>
    <property type="evidence" value="ECO:0007669"/>
    <property type="project" value="UniProtKB-KW"/>
</dbReference>
<dbReference type="CDD" id="cd02440">
    <property type="entry name" value="AdoMet_MTases"/>
    <property type="match status" value="1"/>
</dbReference>
<protein>
    <recommendedName>
        <fullName evidence="5">PABS domain-containing protein</fullName>
    </recommendedName>
</protein>
<keyword evidence="1" id="KW-0745">Spermidine biosynthesis</keyword>
<evidence type="ECO:0000313" key="4">
    <source>
        <dbReference type="Proteomes" id="UP000464378"/>
    </source>
</evidence>
<proteinExistence type="predicted"/>
<feature type="transmembrane region" description="Helical" evidence="2">
    <location>
        <begin position="189"/>
        <end position="206"/>
    </location>
</feature>